<feature type="domain" description="Amidase" evidence="6">
    <location>
        <begin position="75"/>
        <end position="530"/>
    </location>
</feature>
<dbReference type="EC" id="3.5.1.4" evidence="3"/>
<dbReference type="AlphaFoldDB" id="A0A1V2LBW3"/>
<reference evidence="8" key="1">
    <citation type="journal article" date="2017" name="Genome Announc.">
        <title>Genome sequences of Cyberlindnera fabianii 65, Pichia kudriavzevii 129, and Saccharomyces cerevisiae 131 isolated from fermented masau fruits in Zimbabwe.</title>
        <authorList>
            <person name="van Rijswijck I.M.H."/>
            <person name="Derks M.F.L."/>
            <person name="Abee T."/>
            <person name="de Ridder D."/>
            <person name="Smid E.J."/>
        </authorList>
    </citation>
    <scope>NUCLEOTIDE SEQUENCE [LARGE SCALE GENOMIC DNA]</scope>
    <source>
        <strain evidence="8">65</strain>
    </source>
</reference>
<feature type="active site" description="Acyl-ester intermediate" evidence="5">
    <location>
        <position position="230"/>
    </location>
</feature>
<feature type="active site" description="Charge relay system" evidence="5">
    <location>
        <position position="131"/>
    </location>
</feature>
<name>A0A1V2LBW3_CYBFA</name>
<evidence type="ECO:0000256" key="1">
    <source>
        <dbReference type="ARBA" id="ARBA00001311"/>
    </source>
</evidence>
<keyword evidence="4" id="KW-0378">Hydrolase</keyword>
<evidence type="ECO:0000313" key="8">
    <source>
        <dbReference type="Proteomes" id="UP000189513"/>
    </source>
</evidence>
<dbReference type="Pfam" id="PF01425">
    <property type="entry name" value="Amidase"/>
    <property type="match status" value="1"/>
</dbReference>
<evidence type="ECO:0000259" key="6">
    <source>
        <dbReference type="Pfam" id="PF01425"/>
    </source>
</evidence>
<dbReference type="VEuPathDB" id="FungiDB:BON22_0218"/>
<comment type="similarity">
    <text evidence="2">Belongs to the amidase family.</text>
</comment>
<dbReference type="Gene3D" id="3.90.1300.10">
    <property type="entry name" value="Amidase signature (AS) domain"/>
    <property type="match status" value="1"/>
</dbReference>
<evidence type="ECO:0000256" key="2">
    <source>
        <dbReference type="ARBA" id="ARBA00009199"/>
    </source>
</evidence>
<dbReference type="EMBL" id="MPUK01000001">
    <property type="protein sequence ID" value="ONH69353.1"/>
    <property type="molecule type" value="Genomic_DNA"/>
</dbReference>
<dbReference type="Proteomes" id="UP000189513">
    <property type="component" value="Unassembled WGS sequence"/>
</dbReference>
<evidence type="ECO:0000256" key="4">
    <source>
        <dbReference type="ARBA" id="ARBA00022801"/>
    </source>
</evidence>
<dbReference type="PANTHER" id="PTHR46072:SF11">
    <property type="entry name" value="AMIDASE-RELATED"/>
    <property type="match status" value="1"/>
</dbReference>
<organism evidence="7 8">
    <name type="scientific">Cyberlindnera fabianii</name>
    <name type="common">Yeast</name>
    <name type="synonym">Hansenula fabianii</name>
    <dbReference type="NCBI Taxonomy" id="36022"/>
    <lineage>
        <taxon>Eukaryota</taxon>
        <taxon>Fungi</taxon>
        <taxon>Dikarya</taxon>
        <taxon>Ascomycota</taxon>
        <taxon>Saccharomycotina</taxon>
        <taxon>Saccharomycetes</taxon>
        <taxon>Phaffomycetales</taxon>
        <taxon>Phaffomycetaceae</taxon>
        <taxon>Cyberlindnera</taxon>
    </lineage>
</organism>
<evidence type="ECO:0000313" key="7">
    <source>
        <dbReference type="EMBL" id="ONH69353.1"/>
    </source>
</evidence>
<dbReference type="PIRSF" id="PIRSF001221">
    <property type="entry name" value="Amidase_fungi"/>
    <property type="match status" value="1"/>
</dbReference>
<sequence length="548" mass="60360">MSYKEISARKKAERDAKFNPEWLVPEDKLPGPEIKDVHLWPVSSGYLSASEIEITSTNPLVILSNIASKKWTAVEVYRAFAHRATIAHQLTNCLTEVFFDEGLKTAQELDEYYATTGKLKGPFHGLPVSLKDNQPVKGIATSMGYTSLADSIPTSDGLIVSTIRDMGAVFYVKTNLPTAMMMLESQNFLWGTTMNPFNRDLTCGGSSGGEGCLVAMRGSAMGLGGDLGGSLRCPGGFQNLYTIKTTSGRWPIWGGRSILSGCESVPSVNGPIATCVELLELYGREIAKLDLEYKDPKMLGIKWDEQAEVKEKLCFAVCYDDGVVHPTPPVQRGIKTVVEKLKAAGHEVIEWDPTGLHEPMQKLVREFYSSGGTTKIVDLANETGEPIENPFMKIVCETPEISTKELWVKQTERILLHEKFLKQWLETSKKTSTGGKVDGIVSPLAPLPAAAHGTMAYIGYTSVWNGLDWPTATVPVTRADKDLDVVETAYTPRANEFDEQVYKGYDPELYHGGPVAIQITGPKMRDEKVLKMVKVISKAVGTDNYWFE</sequence>
<gene>
    <name evidence="7" type="ORF">BON22_0218</name>
</gene>
<evidence type="ECO:0000256" key="3">
    <source>
        <dbReference type="ARBA" id="ARBA00012922"/>
    </source>
</evidence>
<dbReference type="SUPFAM" id="SSF75304">
    <property type="entry name" value="Amidase signature (AS) enzymes"/>
    <property type="match status" value="1"/>
</dbReference>
<keyword evidence="8" id="KW-1185">Reference proteome</keyword>
<feature type="active site" description="Charge relay system" evidence="5">
    <location>
        <position position="206"/>
    </location>
</feature>
<protein>
    <recommendedName>
        <fullName evidence="3">amidase</fullName>
        <ecNumber evidence="3">3.5.1.4</ecNumber>
    </recommendedName>
</protein>
<proteinExistence type="inferred from homology"/>
<dbReference type="STRING" id="36022.A0A1V2LBW3"/>
<dbReference type="InterPro" id="IPR023631">
    <property type="entry name" value="Amidase_dom"/>
</dbReference>
<dbReference type="InterPro" id="IPR036928">
    <property type="entry name" value="AS_sf"/>
</dbReference>
<comment type="caution">
    <text evidence="7">The sequence shown here is derived from an EMBL/GenBank/DDBJ whole genome shotgun (WGS) entry which is preliminary data.</text>
</comment>
<dbReference type="OMA" id="TPRANEF"/>
<evidence type="ECO:0000256" key="5">
    <source>
        <dbReference type="PIRSR" id="PIRSR001221-1"/>
    </source>
</evidence>
<dbReference type="PROSITE" id="PS00571">
    <property type="entry name" value="AMIDASES"/>
    <property type="match status" value="1"/>
</dbReference>
<dbReference type="PANTHER" id="PTHR46072">
    <property type="entry name" value="AMIDASE-RELATED-RELATED"/>
    <property type="match status" value="1"/>
</dbReference>
<dbReference type="InterPro" id="IPR020556">
    <property type="entry name" value="Amidase_CS"/>
</dbReference>
<accession>A0A1V2LBW3</accession>
<comment type="catalytic activity">
    <reaction evidence="1">
        <text>a monocarboxylic acid amide + H2O = a monocarboxylate + NH4(+)</text>
        <dbReference type="Rhea" id="RHEA:12020"/>
        <dbReference type="ChEBI" id="CHEBI:15377"/>
        <dbReference type="ChEBI" id="CHEBI:28938"/>
        <dbReference type="ChEBI" id="CHEBI:35757"/>
        <dbReference type="ChEBI" id="CHEBI:83628"/>
        <dbReference type="EC" id="3.5.1.4"/>
    </reaction>
</comment>
<dbReference type="GO" id="GO:0004040">
    <property type="term" value="F:amidase activity"/>
    <property type="evidence" value="ECO:0007669"/>
    <property type="project" value="UniProtKB-EC"/>
</dbReference>